<dbReference type="AlphaFoldDB" id="A0A6A6M777"/>
<name>A0A6A6M777_HEVBR</name>
<reference evidence="2 3" key="1">
    <citation type="journal article" date="2020" name="Mol. Plant">
        <title>The Chromosome-Based Rubber Tree Genome Provides New Insights into Spurge Genome Evolution and Rubber Biosynthesis.</title>
        <authorList>
            <person name="Liu J."/>
            <person name="Shi C."/>
            <person name="Shi C.C."/>
            <person name="Li W."/>
            <person name="Zhang Q.J."/>
            <person name="Zhang Y."/>
            <person name="Li K."/>
            <person name="Lu H.F."/>
            <person name="Shi C."/>
            <person name="Zhu S.T."/>
            <person name="Xiao Z.Y."/>
            <person name="Nan H."/>
            <person name="Yue Y."/>
            <person name="Zhu X.G."/>
            <person name="Wu Y."/>
            <person name="Hong X.N."/>
            <person name="Fan G.Y."/>
            <person name="Tong Y."/>
            <person name="Zhang D."/>
            <person name="Mao C.L."/>
            <person name="Liu Y.L."/>
            <person name="Hao S.J."/>
            <person name="Liu W.Q."/>
            <person name="Lv M.Q."/>
            <person name="Zhang H.B."/>
            <person name="Liu Y."/>
            <person name="Hu-Tang G.R."/>
            <person name="Wang J.P."/>
            <person name="Wang J.H."/>
            <person name="Sun Y.H."/>
            <person name="Ni S.B."/>
            <person name="Chen W.B."/>
            <person name="Zhang X.C."/>
            <person name="Jiao Y.N."/>
            <person name="Eichler E.E."/>
            <person name="Li G.H."/>
            <person name="Liu X."/>
            <person name="Gao L.Z."/>
        </authorList>
    </citation>
    <scope>NUCLEOTIDE SEQUENCE [LARGE SCALE GENOMIC DNA]</scope>
    <source>
        <strain evidence="3">cv. GT1</strain>
        <tissue evidence="2">Leaf</tissue>
    </source>
</reference>
<dbReference type="Proteomes" id="UP000467840">
    <property type="component" value="Chromosome 14"/>
</dbReference>
<evidence type="ECO:0000256" key="1">
    <source>
        <dbReference type="SAM" id="MobiDB-lite"/>
    </source>
</evidence>
<keyword evidence="3" id="KW-1185">Reference proteome</keyword>
<organism evidence="2 3">
    <name type="scientific">Hevea brasiliensis</name>
    <name type="common">Para rubber tree</name>
    <name type="synonym">Siphonia brasiliensis</name>
    <dbReference type="NCBI Taxonomy" id="3981"/>
    <lineage>
        <taxon>Eukaryota</taxon>
        <taxon>Viridiplantae</taxon>
        <taxon>Streptophyta</taxon>
        <taxon>Embryophyta</taxon>
        <taxon>Tracheophyta</taxon>
        <taxon>Spermatophyta</taxon>
        <taxon>Magnoliopsida</taxon>
        <taxon>eudicotyledons</taxon>
        <taxon>Gunneridae</taxon>
        <taxon>Pentapetalae</taxon>
        <taxon>rosids</taxon>
        <taxon>fabids</taxon>
        <taxon>Malpighiales</taxon>
        <taxon>Euphorbiaceae</taxon>
        <taxon>Crotonoideae</taxon>
        <taxon>Micrandreae</taxon>
        <taxon>Hevea</taxon>
    </lineage>
</organism>
<evidence type="ECO:0000313" key="2">
    <source>
        <dbReference type="EMBL" id="KAF2309482.1"/>
    </source>
</evidence>
<sequence>MLAVSASSLSLLKTRPLSQRSKECPICWQLLVLKDPACQELLAAVETERIPIQMTQISMSILCSIWQLLQAELIISAEGERQRSSGQGPSQFLIFNSPTNVPSAQQTHRSTEEGQDVYSGFSEGNSPIHLMPPQALPSVVPPVVNVVSSNAVNRDIPSKPRVFIRPPSTDAPQTSSEVSSFSESIKSKWVAASARYKESFSKSTRVMKEKLLARNNSVKELSKGVQREMSAGIAGVVRMIERLDVTSKRTEATSQVSDLRPGASDLSLKGKGMQENINAQAIDKKSEEIAHAASMDVSSTVPGQSEVPHVQVWKSQGIIS</sequence>
<evidence type="ECO:0000313" key="3">
    <source>
        <dbReference type="Proteomes" id="UP000467840"/>
    </source>
</evidence>
<comment type="caution">
    <text evidence="2">The sequence shown here is derived from an EMBL/GenBank/DDBJ whole genome shotgun (WGS) entry which is preliminary data.</text>
</comment>
<feature type="region of interest" description="Disordered" evidence="1">
    <location>
        <begin position="158"/>
        <end position="177"/>
    </location>
</feature>
<dbReference type="EMBL" id="JAAGAX010000006">
    <property type="protein sequence ID" value="KAF2309482.1"/>
    <property type="molecule type" value="Genomic_DNA"/>
</dbReference>
<accession>A0A6A6M777</accession>
<gene>
    <name evidence="2" type="ORF">GH714_003192</name>
</gene>
<evidence type="ECO:0008006" key="4">
    <source>
        <dbReference type="Google" id="ProtNLM"/>
    </source>
</evidence>
<protein>
    <recommendedName>
        <fullName evidence="4">E3 ubiquitin-protein ligase RHF2A</fullName>
    </recommendedName>
</protein>
<proteinExistence type="predicted"/>